<dbReference type="RefSeq" id="WP_394831782.1">
    <property type="nucleotide sequence ID" value="NZ_CP089929.1"/>
</dbReference>
<evidence type="ECO:0000313" key="1">
    <source>
        <dbReference type="EMBL" id="WXB02155.1"/>
    </source>
</evidence>
<sequence>MGSRFRTSFTHREGTDAPVIVQGRVVNVNLKNWTVDVCSQFDRKRYFDVQVASPYLHYLGGEGIYAVPEIGATCAICVPGDSSPPFVLTFLMPHEAVNSSSSEAPDGTRSRGDRAQYATDATFGGGRPIPKLGDIALRTRDGNFVTLHRGGVLQLGATELAQRMFIPLQNLVTDIAENYAMHSAGGSIVWGLQDGPSVQNSPTQYVHTFRVFANEQYADIRLTVGKVESPLAEPDGGISLASGGLGSGEGNPVIYELAVSPRGFVGESGDAASAGSGKASVLKFVFDRAGNVFFRCAGTVTCSVKKKLVVSCAGGIALSTDGAGSIVTRDGIDIDGGTYAHLKGGIVRLGAGVTPVARLADLVTVPVTAMPVLLVFANPPIPGTPVQAVLTTGVAGAPMPLVGSITSANQKVLA</sequence>
<name>A0ABZ2KVP9_9BACT</name>
<accession>A0ABZ2KVP9</accession>
<proteinExistence type="predicted"/>
<keyword evidence="2" id="KW-1185">Reference proteome</keyword>
<gene>
    <name evidence="1" type="ORF">LVJ94_35225</name>
</gene>
<dbReference type="Proteomes" id="UP001374803">
    <property type="component" value="Chromosome"/>
</dbReference>
<organism evidence="1 2">
    <name type="scientific">Pendulispora rubella</name>
    <dbReference type="NCBI Taxonomy" id="2741070"/>
    <lineage>
        <taxon>Bacteria</taxon>
        <taxon>Pseudomonadati</taxon>
        <taxon>Myxococcota</taxon>
        <taxon>Myxococcia</taxon>
        <taxon>Myxococcales</taxon>
        <taxon>Sorangiineae</taxon>
        <taxon>Pendulisporaceae</taxon>
        <taxon>Pendulispora</taxon>
    </lineage>
</organism>
<evidence type="ECO:0008006" key="3">
    <source>
        <dbReference type="Google" id="ProtNLM"/>
    </source>
</evidence>
<evidence type="ECO:0000313" key="2">
    <source>
        <dbReference type="Proteomes" id="UP001374803"/>
    </source>
</evidence>
<dbReference type="EMBL" id="CP089983">
    <property type="protein sequence ID" value="WXB02155.1"/>
    <property type="molecule type" value="Genomic_DNA"/>
</dbReference>
<protein>
    <recommendedName>
        <fullName evidence="3">Gp5/Type VI secretion system Vgr protein OB-fold domain-containing protein</fullName>
    </recommendedName>
</protein>
<reference evidence="1" key="1">
    <citation type="submission" date="2021-12" db="EMBL/GenBank/DDBJ databases">
        <title>Discovery of the Pendulisporaceae a myxobacterial family with distinct sporulation behavior and unique specialized metabolism.</title>
        <authorList>
            <person name="Garcia R."/>
            <person name="Popoff A."/>
            <person name="Bader C.D."/>
            <person name="Loehr J."/>
            <person name="Walesch S."/>
            <person name="Walt C."/>
            <person name="Boldt J."/>
            <person name="Bunk B."/>
            <person name="Haeckl F.J.F.P.J."/>
            <person name="Gunesch A.P."/>
            <person name="Birkelbach J."/>
            <person name="Nuebel U."/>
            <person name="Pietschmann T."/>
            <person name="Bach T."/>
            <person name="Mueller R."/>
        </authorList>
    </citation>
    <scope>NUCLEOTIDE SEQUENCE</scope>
    <source>
        <strain evidence="1">MSr11367</strain>
    </source>
</reference>